<dbReference type="Gene3D" id="1.20.120.20">
    <property type="entry name" value="Apolipoprotein"/>
    <property type="match status" value="1"/>
</dbReference>
<sequence length="116" mass="12656">MSDNTGNTLIALLTGAVVGAGLGILYAPQSGDKTRKQIKKEAKNAKKSLEKKYDEASDKLSEFAEEAKSKFEEKLDSTIHQAQGKSNNLLASMEEELAALKKKNDELMKDLKAAKK</sequence>
<dbReference type="EMBL" id="JAANAS010000038">
    <property type="protein sequence ID" value="NGZ89453.1"/>
    <property type="molecule type" value="Genomic_DNA"/>
</dbReference>
<dbReference type="AlphaFoldDB" id="A0A967AD79"/>
<organism evidence="3 4">
    <name type="scientific">Psychroflexus maritimus</name>
    <dbReference type="NCBI Taxonomy" id="2714865"/>
    <lineage>
        <taxon>Bacteria</taxon>
        <taxon>Pseudomonadati</taxon>
        <taxon>Bacteroidota</taxon>
        <taxon>Flavobacteriia</taxon>
        <taxon>Flavobacteriales</taxon>
        <taxon>Flavobacteriaceae</taxon>
        <taxon>Psychroflexus</taxon>
    </lineage>
</organism>
<keyword evidence="2" id="KW-0472">Membrane</keyword>
<feature type="transmembrane region" description="Helical" evidence="2">
    <location>
        <begin position="6"/>
        <end position="27"/>
    </location>
</feature>
<proteinExistence type="predicted"/>
<gene>
    <name evidence="3" type="ORF">G7034_04210</name>
</gene>
<protein>
    <submittedName>
        <fullName evidence="3">YtxH domain-containing protein</fullName>
    </submittedName>
</protein>
<comment type="caution">
    <text evidence="3">The sequence shown here is derived from an EMBL/GenBank/DDBJ whole genome shotgun (WGS) entry which is preliminary data.</text>
</comment>
<dbReference type="PANTHER" id="PTHR35792">
    <property type="entry name" value="GENERAL STRESS PROTEIN"/>
    <property type="match status" value="1"/>
</dbReference>
<evidence type="ECO:0000256" key="1">
    <source>
        <dbReference type="SAM" id="Coils"/>
    </source>
</evidence>
<keyword evidence="2" id="KW-0812">Transmembrane</keyword>
<dbReference type="InterPro" id="IPR052928">
    <property type="entry name" value="Desiccation-related_membrane"/>
</dbReference>
<evidence type="ECO:0000256" key="2">
    <source>
        <dbReference type="SAM" id="Phobius"/>
    </source>
</evidence>
<reference evidence="3" key="1">
    <citation type="submission" date="2020-03" db="EMBL/GenBank/DDBJ databases">
        <title>Psychroflexus Maritimus sp. nov., isolate from marine sediment.</title>
        <authorList>
            <person name="Zhong Y.-L."/>
        </authorList>
    </citation>
    <scope>NUCLEOTIDE SEQUENCE</scope>
    <source>
        <strain evidence="3">C1</strain>
    </source>
</reference>
<dbReference type="Proteomes" id="UP000643701">
    <property type="component" value="Unassembled WGS sequence"/>
</dbReference>
<dbReference type="InterPro" id="IPR024623">
    <property type="entry name" value="YtxH"/>
</dbReference>
<accession>A0A967AD79</accession>
<dbReference type="PANTHER" id="PTHR35792:SF1">
    <property type="entry name" value="SLL0268 PROTEIN"/>
    <property type="match status" value="1"/>
</dbReference>
<dbReference type="RefSeq" id="WP_166399720.1">
    <property type="nucleotide sequence ID" value="NZ_JAANAS010000038.1"/>
</dbReference>
<evidence type="ECO:0000313" key="4">
    <source>
        <dbReference type="Proteomes" id="UP000643701"/>
    </source>
</evidence>
<evidence type="ECO:0000313" key="3">
    <source>
        <dbReference type="EMBL" id="NGZ89453.1"/>
    </source>
</evidence>
<dbReference type="Pfam" id="PF12732">
    <property type="entry name" value="YtxH"/>
    <property type="match status" value="1"/>
</dbReference>
<keyword evidence="4" id="KW-1185">Reference proteome</keyword>
<feature type="coiled-coil region" evidence="1">
    <location>
        <begin position="35"/>
        <end position="110"/>
    </location>
</feature>
<keyword evidence="2" id="KW-1133">Transmembrane helix</keyword>
<name>A0A967AD79_9FLAO</name>
<keyword evidence="1" id="KW-0175">Coiled coil</keyword>